<dbReference type="SUPFAM" id="SSF55021">
    <property type="entry name" value="ACT-like"/>
    <property type="match status" value="1"/>
</dbReference>
<evidence type="ECO:0000256" key="4">
    <source>
        <dbReference type="ARBA" id="ARBA00021582"/>
    </source>
</evidence>
<evidence type="ECO:0000313" key="14">
    <source>
        <dbReference type="Proteomes" id="UP000262712"/>
    </source>
</evidence>
<dbReference type="EC" id="1.1.1.95" evidence="9"/>
<dbReference type="Gene3D" id="3.30.1330.90">
    <property type="entry name" value="D-3-phosphoglycerate dehydrogenase, domain 3"/>
    <property type="match status" value="1"/>
</dbReference>
<dbReference type="PANTHER" id="PTHR42938:SF47">
    <property type="entry name" value="HYDROXYPYRUVATE REDUCTASE"/>
    <property type="match status" value="1"/>
</dbReference>
<dbReference type="Proteomes" id="UP000262712">
    <property type="component" value="Chromosome"/>
</dbReference>
<dbReference type="InterPro" id="IPR036291">
    <property type="entry name" value="NAD(P)-bd_dom_sf"/>
</dbReference>
<evidence type="ECO:0000313" key="11">
    <source>
        <dbReference type="EMBL" id="AXX91340.1"/>
    </source>
</evidence>
<dbReference type="InterPro" id="IPR045626">
    <property type="entry name" value="PGDH_ASB_dom"/>
</dbReference>
<proteinExistence type="inferred from homology"/>
<dbReference type="Gene3D" id="3.30.70.260">
    <property type="match status" value="1"/>
</dbReference>
<dbReference type="SUPFAM" id="SSF143548">
    <property type="entry name" value="Serine metabolism enzymes domain"/>
    <property type="match status" value="1"/>
</dbReference>
<dbReference type="InterPro" id="IPR029009">
    <property type="entry name" value="ASB_dom_sf"/>
</dbReference>
<dbReference type="UniPathway" id="UPA00135">
    <property type="reaction ID" value="UER00196"/>
</dbReference>
<dbReference type="FunFam" id="3.40.50.720:FF:000021">
    <property type="entry name" value="D-3-phosphoglycerate dehydrogenase"/>
    <property type="match status" value="1"/>
</dbReference>
<dbReference type="KEGG" id="amol:AMOL_0324"/>
<evidence type="ECO:0000313" key="12">
    <source>
        <dbReference type="EMBL" id="PHO18907.1"/>
    </source>
</evidence>
<dbReference type="EMBL" id="CP032098">
    <property type="protein sequence ID" value="AXX91340.1"/>
    <property type="molecule type" value="Genomic_DNA"/>
</dbReference>
<organism evidence="12 13">
    <name type="scientific">Malaciobacter molluscorum LMG 25693</name>
    <dbReference type="NCBI Taxonomy" id="870501"/>
    <lineage>
        <taxon>Bacteria</taxon>
        <taxon>Pseudomonadati</taxon>
        <taxon>Campylobacterota</taxon>
        <taxon>Epsilonproteobacteria</taxon>
        <taxon>Campylobacterales</taxon>
        <taxon>Arcobacteraceae</taxon>
        <taxon>Malaciobacter</taxon>
    </lineage>
</organism>
<evidence type="ECO:0000256" key="6">
    <source>
        <dbReference type="ARBA" id="ARBA00023027"/>
    </source>
</evidence>
<reference evidence="11 14" key="2">
    <citation type="submission" date="2018-08" db="EMBL/GenBank/DDBJ databases">
        <title>Complete genome of the Arcobacter molluscorum type strain LMG 25693.</title>
        <authorList>
            <person name="Miller W.G."/>
            <person name="Yee E."/>
            <person name="Bono J.L."/>
        </authorList>
    </citation>
    <scope>NUCLEOTIDE SEQUENCE [LARGE SCALE GENOMIC DNA]</scope>
    <source>
        <strain evidence="11 14">CECT 7696</strain>
    </source>
</reference>
<evidence type="ECO:0000256" key="1">
    <source>
        <dbReference type="ARBA" id="ARBA00003800"/>
    </source>
</evidence>
<name>A0A2G1DK90_9BACT</name>
<keyword evidence="13" id="KW-1185">Reference proteome</keyword>
<comment type="function">
    <text evidence="1">Catalyzes the reversible oxidation of 3-phospho-D-glycerate to 3-phosphonooxypyruvate, the first step of the phosphorylated L-serine biosynthesis pathway. Also catalyzes the reversible oxidation of 2-hydroxyglutarate to 2-oxoglutarate.</text>
</comment>
<evidence type="ECO:0000256" key="7">
    <source>
        <dbReference type="ARBA" id="ARBA00048126"/>
    </source>
</evidence>
<comment type="catalytic activity">
    <reaction evidence="7">
        <text>(R)-2-hydroxyglutarate + NAD(+) = 2-oxoglutarate + NADH + H(+)</text>
        <dbReference type="Rhea" id="RHEA:49612"/>
        <dbReference type="ChEBI" id="CHEBI:15378"/>
        <dbReference type="ChEBI" id="CHEBI:15801"/>
        <dbReference type="ChEBI" id="CHEBI:16810"/>
        <dbReference type="ChEBI" id="CHEBI:57540"/>
        <dbReference type="ChEBI" id="CHEBI:57945"/>
        <dbReference type="EC" id="1.1.1.399"/>
    </reaction>
</comment>
<protein>
    <recommendedName>
        <fullName evidence="4 9">D-3-phosphoglycerate dehydrogenase</fullName>
        <ecNumber evidence="9">1.1.1.95</ecNumber>
    </recommendedName>
</protein>
<evidence type="ECO:0000256" key="9">
    <source>
        <dbReference type="RuleBase" id="RU363003"/>
    </source>
</evidence>
<evidence type="ECO:0000256" key="3">
    <source>
        <dbReference type="ARBA" id="ARBA00005854"/>
    </source>
</evidence>
<dbReference type="InterPro" id="IPR006236">
    <property type="entry name" value="PGDH"/>
</dbReference>
<dbReference type="InterPro" id="IPR029752">
    <property type="entry name" value="D-isomer_DH_CS1"/>
</dbReference>
<dbReference type="Pfam" id="PF19304">
    <property type="entry name" value="PGDH_inter"/>
    <property type="match status" value="1"/>
</dbReference>
<keyword evidence="9" id="KW-0718">Serine biosynthesis</keyword>
<dbReference type="InterPro" id="IPR045865">
    <property type="entry name" value="ACT-like_dom_sf"/>
</dbReference>
<evidence type="ECO:0000256" key="8">
    <source>
        <dbReference type="ARBA" id="ARBA00048731"/>
    </source>
</evidence>
<keyword evidence="9" id="KW-0028">Amino-acid biosynthesis</keyword>
<dbReference type="GO" id="GO:0051287">
    <property type="term" value="F:NAD binding"/>
    <property type="evidence" value="ECO:0007669"/>
    <property type="project" value="UniProtKB-UniRule"/>
</dbReference>
<dbReference type="NCBIfam" id="TIGR01327">
    <property type="entry name" value="PGDH"/>
    <property type="match status" value="1"/>
</dbReference>
<evidence type="ECO:0000313" key="13">
    <source>
        <dbReference type="Proteomes" id="UP000221222"/>
    </source>
</evidence>
<dbReference type="CDD" id="cd04902">
    <property type="entry name" value="ACT_3PGDH-xct"/>
    <property type="match status" value="1"/>
</dbReference>
<dbReference type="RefSeq" id="WP_099341665.1">
    <property type="nucleotide sequence ID" value="NZ_CP032098.1"/>
</dbReference>
<accession>A0A2G1DK90</accession>
<dbReference type="PROSITE" id="PS00065">
    <property type="entry name" value="D_2_HYDROXYACID_DH_1"/>
    <property type="match status" value="1"/>
</dbReference>
<dbReference type="InterPro" id="IPR006139">
    <property type="entry name" value="D-isomer_2_OHA_DH_cat_dom"/>
</dbReference>
<evidence type="ECO:0000259" key="10">
    <source>
        <dbReference type="PROSITE" id="PS51671"/>
    </source>
</evidence>
<dbReference type="Gene3D" id="3.40.50.720">
    <property type="entry name" value="NAD(P)-binding Rossmann-like Domain"/>
    <property type="match status" value="2"/>
</dbReference>
<gene>
    <name evidence="11" type="primary">serA</name>
    <name evidence="11" type="ORF">AMOL_0324</name>
    <name evidence="12" type="ORF">CPU12_03345</name>
</gene>
<dbReference type="Pfam" id="PF01842">
    <property type="entry name" value="ACT"/>
    <property type="match status" value="1"/>
</dbReference>
<dbReference type="SUPFAM" id="SSF51735">
    <property type="entry name" value="NAD(P)-binding Rossmann-fold domains"/>
    <property type="match status" value="1"/>
</dbReference>
<keyword evidence="5 9" id="KW-0560">Oxidoreductase</keyword>
<keyword evidence="6 9" id="KW-0520">NAD</keyword>
<comment type="pathway">
    <text evidence="2 9">Amino-acid biosynthesis; L-serine biosynthesis; L-serine from 3-phospho-D-glycerate: step 1/3.</text>
</comment>
<evidence type="ECO:0000256" key="2">
    <source>
        <dbReference type="ARBA" id="ARBA00005216"/>
    </source>
</evidence>
<dbReference type="Proteomes" id="UP000221222">
    <property type="component" value="Unassembled WGS sequence"/>
</dbReference>
<reference evidence="12 13" key="1">
    <citation type="submission" date="2017-09" db="EMBL/GenBank/DDBJ databases">
        <title>Arcobacter canalis sp. nov., a new species isolated from a water canal contaminated with urban sewage.</title>
        <authorList>
            <person name="Perez-Cataluna A."/>
            <person name="Salas-Masso N."/>
            <person name="Figueras M.J."/>
        </authorList>
    </citation>
    <scope>NUCLEOTIDE SEQUENCE [LARGE SCALE GENOMIC DNA]</scope>
    <source>
        <strain evidence="12 13">F98-3</strain>
    </source>
</reference>
<dbReference type="CDD" id="cd12173">
    <property type="entry name" value="PGDH_4"/>
    <property type="match status" value="1"/>
</dbReference>
<comment type="catalytic activity">
    <reaction evidence="8 9">
        <text>(2R)-3-phosphoglycerate + NAD(+) = 3-phosphooxypyruvate + NADH + H(+)</text>
        <dbReference type="Rhea" id="RHEA:12641"/>
        <dbReference type="ChEBI" id="CHEBI:15378"/>
        <dbReference type="ChEBI" id="CHEBI:18110"/>
        <dbReference type="ChEBI" id="CHEBI:57540"/>
        <dbReference type="ChEBI" id="CHEBI:57945"/>
        <dbReference type="ChEBI" id="CHEBI:58272"/>
        <dbReference type="EC" id="1.1.1.95"/>
    </reaction>
</comment>
<feature type="domain" description="ACT" evidence="10">
    <location>
        <begin position="457"/>
        <end position="527"/>
    </location>
</feature>
<sequence length="527" mass="57660">MSKHTIVVCDHIHEDGLNILKNTEDVNYVYAADIDKTALLDIIKDADVAITRSSTDVDEKFLNAAVNLKAVVRAGVGYDNVDMEGCSKRGIIAMNVPTANTIAAVELTMAHMLSCMRKFPYAHNQLKQDRIWKREDWYGNELFGKKLGVIGFGNIGHRVALRAKSFEMDVVTYDPYIPSTKATDLGIEYTTNFDDILACDIITIHTPKNSETIDMINEKEIAKMKDGVILINCARGGLYNEEALVNGLKSGKIAMAGIDVFKKEPATDHPILDLDNVTVTAHLGANTKESQKKIAIQAAQNAIESARGSSYPNALNLPIDESKIPSFVKPYIELTQKMAFLLAQSDKSAIRSISISAEGKIAEYLDSLSTFATVGALSVSAGDEVNYVNAQFWAEEKGIKFETSELAHNSGYSNKVMIKITTEKGMNTIAGTVFDEDKQRIININNFAFDIEPKGNMILLRNSDVPGVIGEVGKVLGNEGINIADFRLSRGKDAALAVILVDEKIKNDVLEKLVNLEAAISVSYAEI</sequence>
<dbReference type="SUPFAM" id="SSF52283">
    <property type="entry name" value="Formate/glycerate dehydrogenase catalytic domain-like"/>
    <property type="match status" value="1"/>
</dbReference>
<dbReference type="PROSITE" id="PS51671">
    <property type="entry name" value="ACT"/>
    <property type="match status" value="1"/>
</dbReference>
<dbReference type="GO" id="GO:0006564">
    <property type="term" value="P:L-serine biosynthetic process"/>
    <property type="evidence" value="ECO:0007669"/>
    <property type="project" value="UniProtKB-UniRule"/>
</dbReference>
<dbReference type="GO" id="GO:0004617">
    <property type="term" value="F:phosphoglycerate dehydrogenase activity"/>
    <property type="evidence" value="ECO:0007669"/>
    <property type="project" value="UniProtKB-UniRule"/>
</dbReference>
<dbReference type="PANTHER" id="PTHR42938">
    <property type="entry name" value="FORMATE DEHYDROGENASE 1"/>
    <property type="match status" value="1"/>
</dbReference>
<evidence type="ECO:0000256" key="5">
    <source>
        <dbReference type="ARBA" id="ARBA00023002"/>
    </source>
</evidence>
<dbReference type="AlphaFoldDB" id="A0A2G1DK90"/>
<dbReference type="InterPro" id="IPR006140">
    <property type="entry name" value="D-isomer_DH_NAD-bd"/>
</dbReference>
<dbReference type="Pfam" id="PF00389">
    <property type="entry name" value="2-Hacid_dh"/>
    <property type="match status" value="1"/>
</dbReference>
<comment type="similarity">
    <text evidence="3 9">Belongs to the D-isomer specific 2-hydroxyacid dehydrogenase family.</text>
</comment>
<dbReference type="InterPro" id="IPR002912">
    <property type="entry name" value="ACT_dom"/>
</dbReference>
<dbReference type="Pfam" id="PF02826">
    <property type="entry name" value="2-Hacid_dh_C"/>
    <property type="match status" value="1"/>
</dbReference>
<dbReference type="EMBL" id="NXFY01000003">
    <property type="protein sequence ID" value="PHO18907.1"/>
    <property type="molecule type" value="Genomic_DNA"/>
</dbReference>